<evidence type="ECO:0000313" key="4">
    <source>
        <dbReference type="EMBL" id="PWV70454.1"/>
    </source>
</evidence>
<dbReference type="PROSITE" id="PS50113">
    <property type="entry name" value="PAC"/>
    <property type="match status" value="1"/>
</dbReference>
<dbReference type="Proteomes" id="UP000246410">
    <property type="component" value="Unassembled WGS sequence"/>
</dbReference>
<feature type="domain" description="GGDEF" evidence="3">
    <location>
        <begin position="288"/>
        <end position="422"/>
    </location>
</feature>
<name>A0A317N5V3_9NOCA</name>
<feature type="domain" description="PAS" evidence="1">
    <location>
        <begin position="129"/>
        <end position="200"/>
    </location>
</feature>
<dbReference type="Pfam" id="PF00990">
    <property type="entry name" value="GGDEF"/>
    <property type="match status" value="1"/>
</dbReference>
<dbReference type="SUPFAM" id="SSF55073">
    <property type="entry name" value="Nucleotide cyclase"/>
    <property type="match status" value="1"/>
</dbReference>
<dbReference type="NCBIfam" id="TIGR00254">
    <property type="entry name" value="GGDEF"/>
    <property type="match status" value="1"/>
</dbReference>
<dbReference type="AlphaFoldDB" id="A0A317N5V3"/>
<dbReference type="InterPro" id="IPR000700">
    <property type="entry name" value="PAS-assoc_C"/>
</dbReference>
<dbReference type="EMBL" id="QGTL01000013">
    <property type="protein sequence ID" value="PWV70454.1"/>
    <property type="molecule type" value="Genomic_DNA"/>
</dbReference>
<evidence type="ECO:0000259" key="2">
    <source>
        <dbReference type="PROSITE" id="PS50113"/>
    </source>
</evidence>
<dbReference type="Gene3D" id="3.30.450.20">
    <property type="entry name" value="PAS domain"/>
    <property type="match status" value="1"/>
</dbReference>
<dbReference type="SMART" id="SM00091">
    <property type="entry name" value="PAS"/>
    <property type="match status" value="1"/>
</dbReference>
<dbReference type="InterPro" id="IPR000014">
    <property type="entry name" value="PAS"/>
</dbReference>
<gene>
    <name evidence="4" type="ORF">DFR69_113168</name>
</gene>
<comment type="caution">
    <text evidence="4">The sequence shown here is derived from an EMBL/GenBank/DDBJ whole genome shotgun (WGS) entry which is preliminary data.</text>
</comment>
<sequence length="423" mass="45015">MIDLVGILLARAWWQALAAVHRVYEGTPDSLSDLAGALVDGLESDPFDAEVGVHVGAGLVAAGLTDPAVLGTTAQILSAVGGTHHSGPELSDRLARLMVGFGQGYGMEMHRRRESGPQMTVRSASSSTPDERFRVVFDNAAIAIAIGDTDGVLLDANRGLAEMIGVPIEALRGVSVYDFAHPEDRDAIRGLVYGELVPNRRGTVKLEQRLMRADGSSGWASFAITFVSGVGRHADYLLAVGEDVTEQHRLREELYAQARLDPLTGLPNRRCLLERLTAMIARPHRGDARIGLCFVDIDGFKRVNDCYGHGTGDQVLVEVATRLDAAVRARGYPLVRIGGDEFIALIPPPAERADVVAAAAELKSALADDIALGDRVFRIAVSTGAVLAPVSGAEPDVLLAAADAAMRRAKASGKDRWVVEHVG</sequence>
<dbReference type="InterPro" id="IPR052155">
    <property type="entry name" value="Biofilm_reg_signaling"/>
</dbReference>
<dbReference type="CDD" id="cd01949">
    <property type="entry name" value="GGDEF"/>
    <property type="match status" value="1"/>
</dbReference>
<evidence type="ECO:0000313" key="5">
    <source>
        <dbReference type="Proteomes" id="UP000246410"/>
    </source>
</evidence>
<proteinExistence type="predicted"/>
<dbReference type="CDD" id="cd00130">
    <property type="entry name" value="PAS"/>
    <property type="match status" value="1"/>
</dbReference>
<dbReference type="PROSITE" id="PS50112">
    <property type="entry name" value="PAS"/>
    <property type="match status" value="1"/>
</dbReference>
<dbReference type="SUPFAM" id="SSF55785">
    <property type="entry name" value="PYP-like sensor domain (PAS domain)"/>
    <property type="match status" value="1"/>
</dbReference>
<dbReference type="InterPro" id="IPR043128">
    <property type="entry name" value="Rev_trsase/Diguanyl_cyclase"/>
</dbReference>
<dbReference type="Pfam" id="PF08448">
    <property type="entry name" value="PAS_4"/>
    <property type="match status" value="1"/>
</dbReference>
<dbReference type="NCBIfam" id="TIGR00229">
    <property type="entry name" value="sensory_box"/>
    <property type="match status" value="1"/>
</dbReference>
<dbReference type="PANTHER" id="PTHR44757">
    <property type="entry name" value="DIGUANYLATE CYCLASE DGCP"/>
    <property type="match status" value="1"/>
</dbReference>
<dbReference type="InterPro" id="IPR035965">
    <property type="entry name" value="PAS-like_dom_sf"/>
</dbReference>
<dbReference type="PROSITE" id="PS50887">
    <property type="entry name" value="GGDEF"/>
    <property type="match status" value="1"/>
</dbReference>
<evidence type="ECO:0000259" key="3">
    <source>
        <dbReference type="PROSITE" id="PS50887"/>
    </source>
</evidence>
<evidence type="ECO:0000259" key="1">
    <source>
        <dbReference type="PROSITE" id="PS50112"/>
    </source>
</evidence>
<feature type="domain" description="PAC" evidence="2">
    <location>
        <begin position="204"/>
        <end position="256"/>
    </location>
</feature>
<dbReference type="Gene3D" id="3.30.70.270">
    <property type="match status" value="1"/>
</dbReference>
<keyword evidence="5" id="KW-1185">Reference proteome</keyword>
<dbReference type="PANTHER" id="PTHR44757:SF2">
    <property type="entry name" value="BIOFILM ARCHITECTURE MAINTENANCE PROTEIN MBAA"/>
    <property type="match status" value="1"/>
</dbReference>
<reference evidence="4 5" key="1">
    <citation type="submission" date="2018-05" db="EMBL/GenBank/DDBJ databases">
        <title>Genomic Encyclopedia of Type Strains, Phase IV (KMG-IV): sequencing the most valuable type-strain genomes for metagenomic binning, comparative biology and taxonomic classification.</title>
        <authorList>
            <person name="Goeker M."/>
        </authorList>
    </citation>
    <scope>NUCLEOTIDE SEQUENCE [LARGE SCALE GENOMIC DNA]</scope>
    <source>
        <strain evidence="4 5">DSM 44717</strain>
    </source>
</reference>
<dbReference type="SMART" id="SM00267">
    <property type="entry name" value="GGDEF"/>
    <property type="match status" value="1"/>
</dbReference>
<dbReference type="InterPro" id="IPR013656">
    <property type="entry name" value="PAS_4"/>
</dbReference>
<dbReference type="InterPro" id="IPR000160">
    <property type="entry name" value="GGDEF_dom"/>
</dbReference>
<organism evidence="4 5">
    <name type="scientific">Nocardia neocaledoniensis</name>
    <dbReference type="NCBI Taxonomy" id="236511"/>
    <lineage>
        <taxon>Bacteria</taxon>
        <taxon>Bacillati</taxon>
        <taxon>Actinomycetota</taxon>
        <taxon>Actinomycetes</taxon>
        <taxon>Mycobacteriales</taxon>
        <taxon>Nocardiaceae</taxon>
        <taxon>Nocardia</taxon>
    </lineage>
</organism>
<protein>
    <submittedName>
        <fullName evidence="4">PAS domain S-box-containing protein/diguanylate cyclase (GGDEF)-like protein</fullName>
    </submittedName>
</protein>
<accession>A0A317N5V3</accession>
<dbReference type="InterPro" id="IPR029787">
    <property type="entry name" value="Nucleotide_cyclase"/>
</dbReference>